<gene>
    <name evidence="1" type="ORF">CVLEPA_LOCUS4875</name>
</gene>
<organism evidence="1 2">
    <name type="scientific">Clavelina lepadiformis</name>
    <name type="common">Light-bulb sea squirt</name>
    <name type="synonym">Ascidia lepadiformis</name>
    <dbReference type="NCBI Taxonomy" id="159417"/>
    <lineage>
        <taxon>Eukaryota</taxon>
        <taxon>Metazoa</taxon>
        <taxon>Chordata</taxon>
        <taxon>Tunicata</taxon>
        <taxon>Ascidiacea</taxon>
        <taxon>Aplousobranchia</taxon>
        <taxon>Clavelinidae</taxon>
        <taxon>Clavelina</taxon>
    </lineage>
</organism>
<comment type="caution">
    <text evidence="1">The sequence shown here is derived from an EMBL/GenBank/DDBJ whole genome shotgun (WGS) entry which is preliminary data.</text>
</comment>
<dbReference type="EMBL" id="CAWYQH010000013">
    <property type="protein sequence ID" value="CAK8675284.1"/>
    <property type="molecule type" value="Genomic_DNA"/>
</dbReference>
<protein>
    <submittedName>
        <fullName evidence="1">Uncharacterized protein</fullName>
    </submittedName>
</protein>
<dbReference type="Proteomes" id="UP001642483">
    <property type="component" value="Unassembled WGS sequence"/>
</dbReference>
<evidence type="ECO:0000313" key="2">
    <source>
        <dbReference type="Proteomes" id="UP001642483"/>
    </source>
</evidence>
<keyword evidence="2" id="KW-1185">Reference proteome</keyword>
<evidence type="ECO:0000313" key="1">
    <source>
        <dbReference type="EMBL" id="CAK8675284.1"/>
    </source>
</evidence>
<sequence>MCEGFNLYKVYMLLSYSAVELPCEHNNCKDNSSYGICEYPKNSGHKRRSLPRRHTLTGMHHAPILNKNKDIESCSSGDEENAATPSGFPEFYLHSRDGIISPSEAERKRSAFFRYLECKYPQHAKVISENVRDYEEDLGRTRFSYAAESSFHNSALTSSSNDSEVVRYGSLSRGNRLRSSLPIIRSRSRSRESPLGRVNYTAILLMTLFSTAVSRCLSYICHDISTEILQ</sequence>
<proteinExistence type="predicted"/>
<accession>A0ABP0F6E7</accession>
<name>A0ABP0F6E7_CLALP</name>
<reference evidence="1 2" key="1">
    <citation type="submission" date="2024-02" db="EMBL/GenBank/DDBJ databases">
        <authorList>
            <person name="Daric V."/>
            <person name="Darras S."/>
        </authorList>
    </citation>
    <scope>NUCLEOTIDE SEQUENCE [LARGE SCALE GENOMIC DNA]</scope>
</reference>